<dbReference type="EMBL" id="MK500594">
    <property type="protein sequence ID" value="QBK93298.1"/>
    <property type="molecule type" value="Genomic_DNA"/>
</dbReference>
<gene>
    <name evidence="1" type="ORF">LCPAC404_00020</name>
</gene>
<sequence>MERYFSVRFDFPYPEKFISAGSFSGDLDCNWYIMEKEIDAKFTDFCVPRLEGRYVFIVDFWQRGNYESNMYKYFKKRFPSLVEGADPCYVAFSNSPDIDPTVQYNKDGDECGSIIVIDLELNRSTFTFVDKYTSEHLRHDKTDGTPLWKED</sequence>
<reference evidence="1" key="1">
    <citation type="journal article" date="2019" name="MBio">
        <title>Virus Genomes from Deep Sea Sediments Expand the Ocean Megavirome and Support Independent Origins of Viral Gigantism.</title>
        <authorList>
            <person name="Backstrom D."/>
            <person name="Yutin N."/>
            <person name="Jorgensen S.L."/>
            <person name="Dharamshi J."/>
            <person name="Homa F."/>
            <person name="Zaremba-Niedwiedzka K."/>
            <person name="Spang A."/>
            <person name="Wolf Y.I."/>
            <person name="Koonin E.V."/>
            <person name="Ettema T.J."/>
        </authorList>
    </citation>
    <scope>NUCLEOTIDE SEQUENCE</scope>
</reference>
<organism evidence="1">
    <name type="scientific">Pithovirus LCPAC404</name>
    <dbReference type="NCBI Taxonomy" id="2506597"/>
    <lineage>
        <taxon>Viruses</taxon>
        <taxon>Pithoviruses</taxon>
    </lineage>
</organism>
<proteinExistence type="predicted"/>
<protein>
    <submittedName>
        <fullName evidence="1">Uncharacterized protein</fullName>
    </submittedName>
</protein>
<name>A0A481ZBL4_9VIRU</name>
<evidence type="ECO:0000313" key="1">
    <source>
        <dbReference type="EMBL" id="QBK93298.1"/>
    </source>
</evidence>
<accession>A0A481ZBL4</accession>